<keyword evidence="12" id="KW-1185">Reference proteome</keyword>
<gene>
    <name evidence="11" type="ORF">SCHPADRAFT_934202</name>
</gene>
<dbReference type="Pfam" id="PF00787">
    <property type="entry name" value="PX"/>
    <property type="match status" value="1"/>
</dbReference>
<comment type="function">
    <text evidence="7">Recruits the lipid transfer protein VPS13 to endosomal and vacuolar membranes.</text>
</comment>
<keyword evidence="5" id="KW-0967">Endosome</keyword>
<evidence type="ECO:0000313" key="11">
    <source>
        <dbReference type="EMBL" id="KLO20336.1"/>
    </source>
</evidence>
<name>A0A0H2ST65_9AGAM</name>
<evidence type="ECO:0000256" key="5">
    <source>
        <dbReference type="ARBA" id="ARBA00022753"/>
    </source>
</evidence>
<evidence type="ECO:0000256" key="9">
    <source>
        <dbReference type="ARBA" id="ARBA00033785"/>
    </source>
</evidence>
<dbReference type="Gene3D" id="3.30.1520.10">
    <property type="entry name" value="Phox-like domain"/>
    <property type="match status" value="1"/>
</dbReference>
<dbReference type="GO" id="GO:0010008">
    <property type="term" value="C:endosome membrane"/>
    <property type="evidence" value="ECO:0007669"/>
    <property type="project" value="UniProtKB-SubCell"/>
</dbReference>
<dbReference type="PROSITE" id="PS50195">
    <property type="entry name" value="PX"/>
    <property type="match status" value="1"/>
</dbReference>
<dbReference type="InParanoid" id="A0A0H2ST65"/>
<evidence type="ECO:0000256" key="4">
    <source>
        <dbReference type="ARBA" id="ARBA00022554"/>
    </source>
</evidence>
<evidence type="ECO:0000256" key="2">
    <source>
        <dbReference type="ARBA" id="ARBA00004177"/>
    </source>
</evidence>
<dbReference type="InterPro" id="IPR036871">
    <property type="entry name" value="PX_dom_sf"/>
</dbReference>
<dbReference type="STRING" id="27342.A0A0H2ST65"/>
<evidence type="ECO:0000256" key="7">
    <source>
        <dbReference type="ARBA" id="ARBA00033728"/>
    </source>
</evidence>
<keyword evidence="4" id="KW-0926">Vacuole</keyword>
<dbReference type="OrthoDB" id="10254720at2759"/>
<dbReference type="PANTHER" id="PTHR10555">
    <property type="entry name" value="SORTING NEXIN"/>
    <property type="match status" value="1"/>
</dbReference>
<reference evidence="11 12" key="1">
    <citation type="submission" date="2015-04" db="EMBL/GenBank/DDBJ databases">
        <title>Complete genome sequence of Schizopora paradoxa KUC8140, a cosmopolitan wood degrader in East Asia.</title>
        <authorList>
            <consortium name="DOE Joint Genome Institute"/>
            <person name="Min B."/>
            <person name="Park H."/>
            <person name="Jang Y."/>
            <person name="Kim J.-J."/>
            <person name="Kim K.H."/>
            <person name="Pangilinan J."/>
            <person name="Lipzen A."/>
            <person name="Riley R."/>
            <person name="Grigoriev I.V."/>
            <person name="Spatafora J.W."/>
            <person name="Choi I.-G."/>
        </authorList>
    </citation>
    <scope>NUCLEOTIDE SEQUENCE [LARGE SCALE GENOMIC DNA]</scope>
    <source>
        <strain evidence="11 12">KUC8140</strain>
    </source>
</reference>
<dbReference type="AlphaFoldDB" id="A0A0H2ST65"/>
<comment type="subcellular location">
    <subcellularLocation>
        <location evidence="2">Endosome</location>
    </subcellularLocation>
    <subcellularLocation>
        <location evidence="1">Vacuole membrane</location>
        <topology evidence="1">Peripheral membrane protein</topology>
    </subcellularLocation>
</comment>
<dbReference type="PANTHER" id="PTHR10555:SF170">
    <property type="entry name" value="FI18122P1"/>
    <property type="match status" value="1"/>
</dbReference>
<keyword evidence="6" id="KW-0472">Membrane</keyword>
<dbReference type="CDD" id="cd07280">
    <property type="entry name" value="PX_YPT35"/>
    <property type="match status" value="1"/>
</dbReference>
<dbReference type="InterPro" id="IPR001683">
    <property type="entry name" value="PX_dom"/>
</dbReference>
<sequence length="195" mass="22494">MTSFEYPLSASQGLIEVIHDDGKIDVEEEERFYRQFDLDNRDDISFPCPNRRSFTKPERPQRASSIFSNDIWLGDNSGESTNFARGVSIAGWTSVGDKRGGAYIVFDCAIRTCQDTVIHVHKRFSSFVELRRRLQDFLPDSLQTQLPKLPPKHPLAKYRPSFLDKRRRMLQHWLSAVLLHPELGDSAPVKEWITS</sequence>
<dbReference type="InterPro" id="IPR037917">
    <property type="entry name" value="Ypt35_PX"/>
</dbReference>
<comment type="similarity">
    <text evidence="3">Belongs to the YPT35 family.</text>
</comment>
<accession>A0A0H2ST65</accession>
<evidence type="ECO:0000256" key="6">
    <source>
        <dbReference type="ARBA" id="ARBA00023136"/>
    </source>
</evidence>
<dbReference type="EMBL" id="KQ085882">
    <property type="protein sequence ID" value="KLO20336.1"/>
    <property type="molecule type" value="Genomic_DNA"/>
</dbReference>
<proteinExistence type="inferred from homology"/>
<evidence type="ECO:0000256" key="3">
    <source>
        <dbReference type="ARBA" id="ARBA00007426"/>
    </source>
</evidence>
<dbReference type="GO" id="GO:0032266">
    <property type="term" value="F:phosphatidylinositol-3-phosphate binding"/>
    <property type="evidence" value="ECO:0007669"/>
    <property type="project" value="InterPro"/>
</dbReference>
<dbReference type="Proteomes" id="UP000053477">
    <property type="component" value="Unassembled WGS sequence"/>
</dbReference>
<evidence type="ECO:0000256" key="8">
    <source>
        <dbReference type="ARBA" id="ARBA00033774"/>
    </source>
</evidence>
<evidence type="ECO:0000313" key="12">
    <source>
        <dbReference type="Proteomes" id="UP000053477"/>
    </source>
</evidence>
<dbReference type="SMART" id="SM00312">
    <property type="entry name" value="PX"/>
    <property type="match status" value="1"/>
</dbReference>
<protein>
    <recommendedName>
        <fullName evidence="8">Endosomal/vacuolar adapter protein YPT35</fullName>
    </recommendedName>
    <alternativeName>
        <fullName evidence="9">PX domain-containing protein YPT35</fullName>
    </alternativeName>
</protein>
<evidence type="ECO:0000259" key="10">
    <source>
        <dbReference type="PROSITE" id="PS50195"/>
    </source>
</evidence>
<evidence type="ECO:0000256" key="1">
    <source>
        <dbReference type="ARBA" id="ARBA00004148"/>
    </source>
</evidence>
<organism evidence="11 12">
    <name type="scientific">Schizopora paradoxa</name>
    <dbReference type="NCBI Taxonomy" id="27342"/>
    <lineage>
        <taxon>Eukaryota</taxon>
        <taxon>Fungi</taxon>
        <taxon>Dikarya</taxon>
        <taxon>Basidiomycota</taxon>
        <taxon>Agaricomycotina</taxon>
        <taxon>Agaricomycetes</taxon>
        <taxon>Hymenochaetales</taxon>
        <taxon>Schizoporaceae</taxon>
        <taxon>Schizopora</taxon>
    </lineage>
</organism>
<feature type="domain" description="PX" evidence="10">
    <location>
        <begin position="84"/>
        <end position="195"/>
    </location>
</feature>
<dbReference type="SUPFAM" id="SSF64268">
    <property type="entry name" value="PX domain"/>
    <property type="match status" value="1"/>
</dbReference>
<dbReference type="GO" id="GO:0005774">
    <property type="term" value="C:vacuolar membrane"/>
    <property type="evidence" value="ECO:0007669"/>
    <property type="project" value="UniProtKB-SubCell"/>
</dbReference>